<dbReference type="SUPFAM" id="SSF103481">
    <property type="entry name" value="Multidrug resistance efflux transporter EmrE"/>
    <property type="match status" value="2"/>
</dbReference>
<keyword evidence="3 6" id="KW-0812">Transmembrane</keyword>
<organism evidence="8 9">
    <name type="scientific">Lutispora saccharofermentans</name>
    <dbReference type="NCBI Taxonomy" id="3024236"/>
    <lineage>
        <taxon>Bacteria</taxon>
        <taxon>Bacillati</taxon>
        <taxon>Bacillota</taxon>
        <taxon>Clostridia</taxon>
        <taxon>Lutisporales</taxon>
        <taxon>Lutisporaceae</taxon>
        <taxon>Lutispora</taxon>
    </lineage>
</organism>
<feature type="transmembrane region" description="Helical" evidence="6">
    <location>
        <begin position="247"/>
        <end position="263"/>
    </location>
</feature>
<proteinExistence type="inferred from homology"/>
<feature type="transmembrane region" description="Helical" evidence="6">
    <location>
        <begin position="94"/>
        <end position="111"/>
    </location>
</feature>
<dbReference type="Pfam" id="PF00892">
    <property type="entry name" value="EamA"/>
    <property type="match status" value="2"/>
</dbReference>
<feature type="transmembrane region" description="Helical" evidence="6">
    <location>
        <begin position="269"/>
        <end position="285"/>
    </location>
</feature>
<dbReference type="PANTHER" id="PTHR32322">
    <property type="entry name" value="INNER MEMBRANE TRANSPORTER"/>
    <property type="match status" value="1"/>
</dbReference>
<keyword evidence="5 6" id="KW-0472">Membrane</keyword>
<dbReference type="PANTHER" id="PTHR32322:SF2">
    <property type="entry name" value="EAMA DOMAIN-CONTAINING PROTEIN"/>
    <property type="match status" value="1"/>
</dbReference>
<feature type="transmembrane region" description="Helical" evidence="6">
    <location>
        <begin position="214"/>
        <end position="235"/>
    </location>
</feature>
<evidence type="ECO:0000259" key="7">
    <source>
        <dbReference type="Pfam" id="PF00892"/>
    </source>
</evidence>
<dbReference type="InterPro" id="IPR050638">
    <property type="entry name" value="AA-Vitamin_Transporters"/>
</dbReference>
<accession>A0ABT1NHX5</accession>
<dbReference type="InterPro" id="IPR000620">
    <property type="entry name" value="EamA_dom"/>
</dbReference>
<comment type="caution">
    <text evidence="8">The sequence shown here is derived from an EMBL/GenBank/DDBJ whole genome shotgun (WGS) entry which is preliminary data.</text>
</comment>
<comment type="subcellular location">
    <subcellularLocation>
        <location evidence="1">Membrane</location>
        <topology evidence="1">Multi-pass membrane protein</topology>
    </subcellularLocation>
</comment>
<protein>
    <submittedName>
        <fullName evidence="8">EamA family transporter</fullName>
    </submittedName>
</protein>
<evidence type="ECO:0000256" key="4">
    <source>
        <dbReference type="ARBA" id="ARBA00022989"/>
    </source>
</evidence>
<sequence length="300" mass="32374">MEKKNYGLLAYILVCIIWGSTYLAIRVGVQSFPPFLFGGIRFITAGTAILLFGYFKKLEFPKEKIDYLKISVVGIFLLAMSNSLVLAAEMRVNSSTAALLIATIPIFMALIELFIPGGSRINLFGWIGMLIGFAGVGILSLSGGELDTDMIGIILLILAGFAWAAGSVYSKRTAFKGSIVVQIGVQMLSGGLLQTIMGIATGEAARLNPEPSGIWALLYLIMMGSLVGYTSYIYLINVWPISKAGTYAYINPIVAMFLGWLFLGEPVTARMIVSAAFILAGVLVVQKSRVVEKAEEKIEA</sequence>
<feature type="domain" description="EamA" evidence="7">
    <location>
        <begin position="6"/>
        <end position="140"/>
    </location>
</feature>
<dbReference type="RefSeq" id="WP_255227432.1">
    <property type="nucleotide sequence ID" value="NZ_JAJEKE010000008.1"/>
</dbReference>
<feature type="transmembrane region" description="Helical" evidence="6">
    <location>
        <begin position="181"/>
        <end position="202"/>
    </location>
</feature>
<keyword evidence="9" id="KW-1185">Reference proteome</keyword>
<comment type="similarity">
    <text evidence="2">Belongs to the EamA transporter family.</text>
</comment>
<feature type="transmembrane region" description="Helical" evidence="6">
    <location>
        <begin position="150"/>
        <end position="169"/>
    </location>
</feature>
<evidence type="ECO:0000256" key="2">
    <source>
        <dbReference type="ARBA" id="ARBA00007362"/>
    </source>
</evidence>
<evidence type="ECO:0000256" key="1">
    <source>
        <dbReference type="ARBA" id="ARBA00004141"/>
    </source>
</evidence>
<dbReference type="EMBL" id="JAJEKE010000008">
    <property type="protein sequence ID" value="MCQ1529911.1"/>
    <property type="molecule type" value="Genomic_DNA"/>
</dbReference>
<evidence type="ECO:0000313" key="8">
    <source>
        <dbReference type="EMBL" id="MCQ1529911.1"/>
    </source>
</evidence>
<evidence type="ECO:0000313" key="9">
    <source>
        <dbReference type="Proteomes" id="UP001651880"/>
    </source>
</evidence>
<evidence type="ECO:0000256" key="5">
    <source>
        <dbReference type="ARBA" id="ARBA00023136"/>
    </source>
</evidence>
<feature type="transmembrane region" description="Helical" evidence="6">
    <location>
        <begin position="123"/>
        <end position="144"/>
    </location>
</feature>
<feature type="transmembrane region" description="Helical" evidence="6">
    <location>
        <begin position="35"/>
        <end position="55"/>
    </location>
</feature>
<keyword evidence="4 6" id="KW-1133">Transmembrane helix</keyword>
<dbReference type="Proteomes" id="UP001651880">
    <property type="component" value="Unassembled WGS sequence"/>
</dbReference>
<evidence type="ECO:0000256" key="6">
    <source>
        <dbReference type="SAM" id="Phobius"/>
    </source>
</evidence>
<dbReference type="InterPro" id="IPR037185">
    <property type="entry name" value="EmrE-like"/>
</dbReference>
<evidence type="ECO:0000256" key="3">
    <source>
        <dbReference type="ARBA" id="ARBA00022692"/>
    </source>
</evidence>
<gene>
    <name evidence="8" type="ORF">LJD61_10195</name>
</gene>
<name>A0ABT1NHX5_9FIRM</name>
<feature type="domain" description="EamA" evidence="7">
    <location>
        <begin position="150"/>
        <end position="285"/>
    </location>
</feature>
<feature type="transmembrane region" description="Helical" evidence="6">
    <location>
        <begin position="7"/>
        <end position="29"/>
    </location>
</feature>
<feature type="transmembrane region" description="Helical" evidence="6">
    <location>
        <begin position="67"/>
        <end position="88"/>
    </location>
</feature>
<reference evidence="8 9" key="1">
    <citation type="submission" date="2021-10" db="EMBL/GenBank/DDBJ databases">
        <title>Lutispora strain m25 sp. nov., a thermophilic, non-spore-forming bacterium isolated from a lab-scale methanogenic bioreactor digesting anaerobic sludge.</title>
        <authorList>
            <person name="El Houari A."/>
            <person name="Mcdonald J."/>
        </authorList>
    </citation>
    <scope>NUCLEOTIDE SEQUENCE [LARGE SCALE GENOMIC DNA]</scope>
    <source>
        <strain evidence="9">m25</strain>
    </source>
</reference>